<keyword evidence="4" id="KW-1185">Reference proteome</keyword>
<dbReference type="RefSeq" id="WP_070935193.1">
    <property type="nucleotide sequence ID" value="NZ_MIPT01000001.1"/>
</dbReference>
<reference evidence="3 4" key="1">
    <citation type="submission" date="2016-09" db="EMBL/GenBank/DDBJ databases">
        <title>Metabolic pathway, cell adaptation mechanisms and a novel monoxygenase revealed through proteogenomic-transcription analysis of a Sphingomonas haloaromaticamans strain degrading the fungicide ortho-phenylphenol.</title>
        <authorList>
            <person name="Perruchon C."/>
            <person name="Papadopoulou E.S."/>
            <person name="Rousidou C."/>
            <person name="Vasileiadis S."/>
            <person name="Tanou G."/>
            <person name="Amoutzias G."/>
            <person name="Molassiotis A."/>
            <person name="Karpouzas D.G."/>
        </authorList>
    </citation>
    <scope>NUCLEOTIDE SEQUENCE [LARGE SCALE GENOMIC DNA]</scope>
    <source>
        <strain evidence="3 4">P3</strain>
    </source>
</reference>
<dbReference type="InterPro" id="IPR002528">
    <property type="entry name" value="MATE_fam"/>
</dbReference>
<organism evidence="3 4">
    <name type="scientific">Edaphosphingomonas haloaromaticamans</name>
    <dbReference type="NCBI Taxonomy" id="653954"/>
    <lineage>
        <taxon>Bacteria</taxon>
        <taxon>Pseudomonadati</taxon>
        <taxon>Pseudomonadota</taxon>
        <taxon>Alphaproteobacteria</taxon>
        <taxon>Sphingomonadales</taxon>
        <taxon>Rhizorhabdaceae</taxon>
        <taxon>Edaphosphingomonas</taxon>
    </lineage>
</organism>
<feature type="transmembrane region" description="Helical" evidence="2">
    <location>
        <begin position="163"/>
        <end position="183"/>
    </location>
</feature>
<keyword evidence="2" id="KW-0812">Transmembrane</keyword>
<keyword evidence="1" id="KW-0813">Transport</keyword>
<dbReference type="OrthoDB" id="9780160at2"/>
<dbReference type="PANTHER" id="PTHR43298">
    <property type="entry name" value="MULTIDRUG RESISTANCE PROTEIN NORM-RELATED"/>
    <property type="match status" value="1"/>
</dbReference>
<dbReference type="CDD" id="cd13131">
    <property type="entry name" value="MATE_NorM_like"/>
    <property type="match status" value="1"/>
</dbReference>
<sequence>MNRSPTPWRDEMRATLALAWPLVLTNLAQAAIHATDVILLGRLGARQLAAGALGTNLMMACVVIGSGLVMAASPMIAKAVGARFNAVRDVRRTVRQTMWAAVAVVVPLWLLLWQGERVLLLLGQEPALAADGGHFLRAMMWGLLPYMFYLVLRVFVAALERPAWSLVIAVGGVIANAVINYGLVLGGFGMPQLGLVGAGLGSTIANSLMFVGLATVVSVHPRFRRFHLFGHFWRADWPRFRAVWRLGLPIAITLGLEVTVFNAAMFLMGLLGQDPLAAHAIAIQIASVTFMVPLGLAQAATVRVGLAVGRHDRIAIGRAGWTAWAMGVGFMGLTAILMITAPRLLIGIFLDAHNPANAEVVRLAISYLALAALFQIVDGAQAVGAGMLRGLHDTTVPMLFALVGYWLIGLAFGAWLAFHAGWAGVGIWTGLALGLAIVAVLMTARWALRERIGLVDAGPAVSRSTGGR</sequence>
<dbReference type="GO" id="GO:0005886">
    <property type="term" value="C:plasma membrane"/>
    <property type="evidence" value="ECO:0007669"/>
    <property type="project" value="TreeGrafter"/>
</dbReference>
<dbReference type="GO" id="GO:0042910">
    <property type="term" value="F:xenobiotic transmembrane transporter activity"/>
    <property type="evidence" value="ECO:0007669"/>
    <property type="project" value="InterPro"/>
</dbReference>
<dbReference type="Pfam" id="PF01554">
    <property type="entry name" value="MatE"/>
    <property type="match status" value="2"/>
</dbReference>
<feature type="transmembrane region" description="Helical" evidence="2">
    <location>
        <begin position="321"/>
        <end position="340"/>
    </location>
</feature>
<feature type="transmembrane region" description="Helical" evidence="2">
    <location>
        <begin position="360"/>
        <end position="377"/>
    </location>
</feature>
<evidence type="ECO:0000256" key="2">
    <source>
        <dbReference type="SAM" id="Phobius"/>
    </source>
</evidence>
<feature type="transmembrane region" description="Helical" evidence="2">
    <location>
        <begin position="276"/>
        <end position="300"/>
    </location>
</feature>
<gene>
    <name evidence="3" type="primary">mdtK</name>
    <name evidence="3" type="ORF">BHE75_04225</name>
</gene>
<feature type="transmembrane region" description="Helical" evidence="2">
    <location>
        <begin position="135"/>
        <end position="156"/>
    </location>
</feature>
<evidence type="ECO:0000313" key="4">
    <source>
        <dbReference type="Proteomes" id="UP000179467"/>
    </source>
</evidence>
<feature type="transmembrane region" description="Helical" evidence="2">
    <location>
        <begin position="195"/>
        <end position="221"/>
    </location>
</feature>
<dbReference type="GO" id="GO:0015297">
    <property type="term" value="F:antiporter activity"/>
    <property type="evidence" value="ECO:0007669"/>
    <property type="project" value="InterPro"/>
</dbReference>
<dbReference type="AlphaFoldDB" id="A0A1S1HL85"/>
<feature type="transmembrane region" description="Helical" evidence="2">
    <location>
        <begin position="54"/>
        <end position="77"/>
    </location>
</feature>
<keyword evidence="2" id="KW-0472">Membrane</keyword>
<accession>A0A1S1HL85</accession>
<dbReference type="EMBL" id="MIPT01000001">
    <property type="protein sequence ID" value="OHT22201.1"/>
    <property type="molecule type" value="Genomic_DNA"/>
</dbReference>
<dbReference type="InterPro" id="IPR050222">
    <property type="entry name" value="MATE_MdtK"/>
</dbReference>
<feature type="transmembrane region" description="Helical" evidence="2">
    <location>
        <begin position="424"/>
        <end position="444"/>
    </location>
</feature>
<evidence type="ECO:0000313" key="3">
    <source>
        <dbReference type="EMBL" id="OHT22201.1"/>
    </source>
</evidence>
<protein>
    <submittedName>
        <fullName evidence="3">Multidrug resistance protein MdtK</fullName>
    </submittedName>
</protein>
<feature type="transmembrane region" description="Helical" evidence="2">
    <location>
        <begin position="242"/>
        <end position="270"/>
    </location>
</feature>
<evidence type="ECO:0000256" key="1">
    <source>
        <dbReference type="ARBA" id="ARBA00022448"/>
    </source>
</evidence>
<comment type="caution">
    <text evidence="3">The sequence shown here is derived from an EMBL/GenBank/DDBJ whole genome shotgun (WGS) entry which is preliminary data.</text>
</comment>
<keyword evidence="2" id="KW-1133">Transmembrane helix</keyword>
<dbReference type="Proteomes" id="UP000179467">
    <property type="component" value="Unassembled WGS sequence"/>
</dbReference>
<feature type="transmembrane region" description="Helical" evidence="2">
    <location>
        <begin position="98"/>
        <end position="115"/>
    </location>
</feature>
<name>A0A1S1HL85_9SPHN</name>
<feature type="transmembrane region" description="Helical" evidence="2">
    <location>
        <begin position="398"/>
        <end position="418"/>
    </location>
</feature>
<dbReference type="NCBIfam" id="TIGR00797">
    <property type="entry name" value="matE"/>
    <property type="match status" value="1"/>
</dbReference>
<dbReference type="PANTHER" id="PTHR43298:SF2">
    <property type="entry name" value="FMN_FAD EXPORTER YEEO-RELATED"/>
    <property type="match status" value="1"/>
</dbReference>
<proteinExistence type="predicted"/>